<dbReference type="Proteomes" id="UP000199182">
    <property type="component" value="Unassembled WGS sequence"/>
</dbReference>
<dbReference type="STRING" id="258515.SAMN05192585_11225"/>
<dbReference type="AlphaFoldDB" id="A0A1G9Z040"/>
<keyword evidence="2" id="KW-1185">Reference proteome</keyword>
<organism evidence="1 2">
    <name type="scientific">Acetanaerobacterium elongatum</name>
    <dbReference type="NCBI Taxonomy" id="258515"/>
    <lineage>
        <taxon>Bacteria</taxon>
        <taxon>Bacillati</taxon>
        <taxon>Bacillota</taxon>
        <taxon>Clostridia</taxon>
        <taxon>Eubacteriales</taxon>
        <taxon>Oscillospiraceae</taxon>
        <taxon>Acetanaerobacterium</taxon>
    </lineage>
</organism>
<gene>
    <name evidence="1" type="ORF">SAMN05192585_11225</name>
</gene>
<evidence type="ECO:0000313" key="1">
    <source>
        <dbReference type="EMBL" id="SDN14103.1"/>
    </source>
</evidence>
<evidence type="ECO:0000313" key="2">
    <source>
        <dbReference type="Proteomes" id="UP000199182"/>
    </source>
</evidence>
<name>A0A1G9Z040_9FIRM</name>
<reference evidence="1 2" key="1">
    <citation type="submission" date="2016-10" db="EMBL/GenBank/DDBJ databases">
        <authorList>
            <person name="de Groot N.N."/>
        </authorList>
    </citation>
    <scope>NUCLEOTIDE SEQUENCE [LARGE SCALE GENOMIC DNA]</scope>
    <source>
        <strain evidence="1 2">CGMCC 1.5012</strain>
    </source>
</reference>
<protein>
    <submittedName>
        <fullName evidence="1">Uncharacterized protein</fullName>
    </submittedName>
</protein>
<dbReference type="RefSeq" id="WP_162840332.1">
    <property type="nucleotide sequence ID" value="NZ_FNID01000012.1"/>
</dbReference>
<dbReference type="EMBL" id="FNID01000012">
    <property type="protein sequence ID" value="SDN14103.1"/>
    <property type="molecule type" value="Genomic_DNA"/>
</dbReference>
<accession>A0A1G9Z040</accession>
<sequence>MLVPVSGKMNLETGVMTYVYKECDEKVFAEFIRKVVEQVAESKNGAFTFVK</sequence>
<proteinExistence type="predicted"/>